<dbReference type="EMBL" id="MCGT01000031">
    <property type="protein sequence ID" value="ORX47970.1"/>
    <property type="molecule type" value="Genomic_DNA"/>
</dbReference>
<evidence type="ECO:0000313" key="2">
    <source>
        <dbReference type="Proteomes" id="UP000242146"/>
    </source>
</evidence>
<organism evidence="1 2">
    <name type="scientific">Hesseltinella vesiculosa</name>
    <dbReference type="NCBI Taxonomy" id="101127"/>
    <lineage>
        <taxon>Eukaryota</taxon>
        <taxon>Fungi</taxon>
        <taxon>Fungi incertae sedis</taxon>
        <taxon>Mucoromycota</taxon>
        <taxon>Mucoromycotina</taxon>
        <taxon>Mucoromycetes</taxon>
        <taxon>Mucorales</taxon>
        <taxon>Cunninghamellaceae</taxon>
        <taxon>Hesseltinella</taxon>
    </lineage>
</organism>
<gene>
    <name evidence="1" type="ORF">DM01DRAFT_1338807</name>
</gene>
<accession>A0A1X2G8Q1</accession>
<name>A0A1X2G8Q1_9FUNG</name>
<keyword evidence="2" id="KW-1185">Reference proteome</keyword>
<evidence type="ECO:0000313" key="1">
    <source>
        <dbReference type="EMBL" id="ORX47970.1"/>
    </source>
</evidence>
<dbReference type="Proteomes" id="UP000242146">
    <property type="component" value="Unassembled WGS sequence"/>
</dbReference>
<comment type="caution">
    <text evidence="1">The sequence shown here is derived from an EMBL/GenBank/DDBJ whole genome shotgun (WGS) entry which is preliminary data.</text>
</comment>
<dbReference type="AlphaFoldDB" id="A0A1X2G8Q1"/>
<protein>
    <submittedName>
        <fullName evidence="1">Uncharacterized protein</fullName>
    </submittedName>
</protein>
<proteinExistence type="predicted"/>
<sequence length="84" mass="9437">MIGTIGINLDFAFLSVKTKTKTIVLLLTWQHVLSCNPRPVATDTVFLHMYLPRLQQQLMWENREKDGVKLASSPANGRAPTTGR</sequence>
<reference evidence="1 2" key="1">
    <citation type="submission" date="2016-07" db="EMBL/GenBank/DDBJ databases">
        <title>Pervasive Adenine N6-methylation of Active Genes in Fungi.</title>
        <authorList>
            <consortium name="DOE Joint Genome Institute"/>
            <person name="Mondo S.J."/>
            <person name="Dannebaum R.O."/>
            <person name="Kuo R.C."/>
            <person name="Labutti K."/>
            <person name="Haridas S."/>
            <person name="Kuo A."/>
            <person name="Salamov A."/>
            <person name="Ahrendt S.R."/>
            <person name="Lipzen A."/>
            <person name="Sullivan W."/>
            <person name="Andreopoulos W.B."/>
            <person name="Clum A."/>
            <person name="Lindquist E."/>
            <person name="Daum C."/>
            <person name="Ramamoorthy G.K."/>
            <person name="Gryganskyi A."/>
            <person name="Culley D."/>
            <person name="Magnuson J.K."/>
            <person name="James T.Y."/>
            <person name="O'Malley M.A."/>
            <person name="Stajich J.E."/>
            <person name="Spatafora J.W."/>
            <person name="Visel A."/>
            <person name="Grigoriev I.V."/>
        </authorList>
    </citation>
    <scope>NUCLEOTIDE SEQUENCE [LARGE SCALE GENOMIC DNA]</scope>
    <source>
        <strain evidence="1 2">NRRL 3301</strain>
    </source>
</reference>